<organism evidence="2 3">
    <name type="scientific">Amblyomma americanum</name>
    <name type="common">Lone star tick</name>
    <dbReference type="NCBI Taxonomy" id="6943"/>
    <lineage>
        <taxon>Eukaryota</taxon>
        <taxon>Metazoa</taxon>
        <taxon>Ecdysozoa</taxon>
        <taxon>Arthropoda</taxon>
        <taxon>Chelicerata</taxon>
        <taxon>Arachnida</taxon>
        <taxon>Acari</taxon>
        <taxon>Parasitiformes</taxon>
        <taxon>Ixodida</taxon>
        <taxon>Ixodoidea</taxon>
        <taxon>Ixodidae</taxon>
        <taxon>Amblyomminae</taxon>
        <taxon>Amblyomma</taxon>
    </lineage>
</organism>
<dbReference type="Proteomes" id="UP001321473">
    <property type="component" value="Unassembled WGS sequence"/>
</dbReference>
<feature type="compositionally biased region" description="Low complexity" evidence="1">
    <location>
        <begin position="22"/>
        <end position="45"/>
    </location>
</feature>
<keyword evidence="3" id="KW-1185">Reference proteome</keyword>
<reference evidence="2 3" key="1">
    <citation type="journal article" date="2023" name="Arcadia Sci">
        <title>De novo assembly of a long-read Amblyomma americanum tick genome.</title>
        <authorList>
            <person name="Chou S."/>
            <person name="Poskanzer K.E."/>
            <person name="Rollins M."/>
            <person name="Thuy-Boun P.S."/>
        </authorList>
    </citation>
    <scope>NUCLEOTIDE SEQUENCE [LARGE SCALE GENOMIC DNA]</scope>
    <source>
        <strain evidence="2">F_SG_1</strain>
        <tissue evidence="2">Salivary glands</tissue>
    </source>
</reference>
<feature type="region of interest" description="Disordered" evidence="1">
    <location>
        <begin position="14"/>
        <end position="48"/>
    </location>
</feature>
<proteinExistence type="predicted"/>
<gene>
    <name evidence="2" type="ORF">V5799_030304</name>
</gene>
<evidence type="ECO:0000313" key="3">
    <source>
        <dbReference type="Proteomes" id="UP001321473"/>
    </source>
</evidence>
<sequence>MLYDVKKKREYKPACMLHSPESNPSLQSVASSSPPASPSHPALQSRRASGHGRICVVEEPRHVFYEHGDALIWPLRSGMQGNFSSLLPFVAAEGVEQLSPEICSDNPRTLHCTKDRSYDETNACWKWQIPQKLFIETAVMSILTFRALLLVRRVPHKLMFEQRAL</sequence>
<dbReference type="AlphaFoldDB" id="A0AAQ4ENW1"/>
<dbReference type="EMBL" id="JARKHS020013060">
    <property type="protein sequence ID" value="KAK8776351.1"/>
    <property type="molecule type" value="Genomic_DNA"/>
</dbReference>
<evidence type="ECO:0000256" key="1">
    <source>
        <dbReference type="SAM" id="MobiDB-lite"/>
    </source>
</evidence>
<accession>A0AAQ4ENW1</accession>
<evidence type="ECO:0000313" key="2">
    <source>
        <dbReference type="EMBL" id="KAK8776351.1"/>
    </source>
</evidence>
<protein>
    <submittedName>
        <fullName evidence="2">Uncharacterized protein</fullName>
    </submittedName>
</protein>
<comment type="caution">
    <text evidence="2">The sequence shown here is derived from an EMBL/GenBank/DDBJ whole genome shotgun (WGS) entry which is preliminary data.</text>
</comment>
<name>A0AAQ4ENW1_AMBAM</name>